<keyword evidence="1" id="KW-0812">Transmembrane</keyword>
<organism evidence="2 3">
    <name type="scientific">Pseudomonas gingeri</name>
    <dbReference type="NCBI Taxonomy" id="117681"/>
    <lineage>
        <taxon>Bacteria</taxon>
        <taxon>Pseudomonadati</taxon>
        <taxon>Pseudomonadota</taxon>
        <taxon>Gammaproteobacteria</taxon>
        <taxon>Pseudomonadales</taxon>
        <taxon>Pseudomonadaceae</taxon>
        <taxon>Pseudomonas</taxon>
    </lineage>
</organism>
<feature type="transmembrane region" description="Helical" evidence="1">
    <location>
        <begin position="64"/>
        <end position="86"/>
    </location>
</feature>
<evidence type="ECO:0008006" key="4">
    <source>
        <dbReference type="Google" id="ProtNLM"/>
    </source>
</evidence>
<proteinExistence type="predicted"/>
<keyword evidence="1" id="KW-0472">Membrane</keyword>
<reference evidence="2 3" key="1">
    <citation type="submission" date="2020-04" db="EMBL/GenBank/DDBJ databases">
        <title>Molecular characterization of pseudomonads from Agaricus bisporus reveal novel blotch 2 pathogens in Western Europe.</title>
        <authorList>
            <person name="Taparia T."/>
            <person name="Krijger M."/>
            <person name="Haynes E."/>
            <person name="Elpinstone J.G."/>
            <person name="Noble R."/>
            <person name="Van Der Wolf J."/>
        </authorList>
    </citation>
    <scope>NUCLEOTIDE SEQUENCE [LARGE SCALE GENOMIC DNA]</scope>
    <source>
        <strain evidence="2 3">H7001</strain>
    </source>
</reference>
<evidence type="ECO:0000313" key="3">
    <source>
        <dbReference type="Proteomes" id="UP000539985"/>
    </source>
</evidence>
<evidence type="ECO:0000256" key="1">
    <source>
        <dbReference type="SAM" id="Phobius"/>
    </source>
</evidence>
<name>A0A7Y8C4D2_9PSED</name>
<accession>A0A7Y8C4D2</accession>
<evidence type="ECO:0000313" key="2">
    <source>
        <dbReference type="EMBL" id="NWB99570.1"/>
    </source>
</evidence>
<dbReference type="EMBL" id="JACAQB010000024">
    <property type="protein sequence ID" value="NWB99570.1"/>
    <property type="molecule type" value="Genomic_DNA"/>
</dbReference>
<sequence length="87" mass="9382">MKLETALYRALVSADVSEENATAVIDALEEEMSSALATKTDVALLRTELIAEVKTACSQLEVKLTIRMGIMLSAFAGILMGSMKFLL</sequence>
<dbReference type="AlphaFoldDB" id="A0A7Y8C4D2"/>
<comment type="caution">
    <text evidence="2">The sequence shown here is derived from an EMBL/GenBank/DDBJ whole genome shotgun (WGS) entry which is preliminary data.</text>
</comment>
<dbReference type="Proteomes" id="UP000539985">
    <property type="component" value="Unassembled WGS sequence"/>
</dbReference>
<protein>
    <recommendedName>
        <fullName evidence="4">DUF1640 domain-containing protein</fullName>
    </recommendedName>
</protein>
<keyword evidence="1" id="KW-1133">Transmembrane helix</keyword>
<gene>
    <name evidence="2" type="ORF">HX882_27155</name>
</gene>
<dbReference type="RefSeq" id="WP_177093647.1">
    <property type="nucleotide sequence ID" value="NZ_JACAOS010000012.1"/>
</dbReference>